<evidence type="ECO:0000256" key="5">
    <source>
        <dbReference type="SAM" id="Phobius"/>
    </source>
</evidence>
<comment type="caution">
    <text evidence="7">The sequence shown here is derived from an EMBL/GenBank/DDBJ whole genome shotgun (WGS) entry which is preliminary data.</text>
</comment>
<comment type="subcellular location">
    <subcellularLocation>
        <location evidence="1">Membrane</location>
        <topology evidence="1">Multi-pass membrane protein</topology>
    </subcellularLocation>
</comment>
<proteinExistence type="predicted"/>
<feature type="transmembrane region" description="Helical" evidence="5">
    <location>
        <begin position="158"/>
        <end position="177"/>
    </location>
</feature>
<keyword evidence="8" id="KW-1185">Reference proteome</keyword>
<dbReference type="AlphaFoldDB" id="A0A9W6LTW1"/>
<protein>
    <submittedName>
        <fullName evidence="7">Membrane protein</fullName>
    </submittedName>
</protein>
<feature type="transmembrane region" description="Helical" evidence="5">
    <location>
        <begin position="137"/>
        <end position="153"/>
    </location>
</feature>
<evidence type="ECO:0000256" key="1">
    <source>
        <dbReference type="ARBA" id="ARBA00004141"/>
    </source>
</evidence>
<dbReference type="InterPro" id="IPR051533">
    <property type="entry name" value="WaaL-like"/>
</dbReference>
<feature type="transmembrane region" description="Helical" evidence="5">
    <location>
        <begin position="183"/>
        <end position="199"/>
    </location>
</feature>
<feature type="transmembrane region" description="Helical" evidence="5">
    <location>
        <begin position="332"/>
        <end position="351"/>
    </location>
</feature>
<keyword evidence="2 5" id="KW-0812">Transmembrane</keyword>
<name>A0A9W6LTW1_9HYPH</name>
<evidence type="ECO:0000256" key="4">
    <source>
        <dbReference type="ARBA" id="ARBA00023136"/>
    </source>
</evidence>
<dbReference type="EMBL" id="BSEC01000001">
    <property type="protein sequence ID" value="GLI94926.1"/>
    <property type="molecule type" value="Genomic_DNA"/>
</dbReference>
<accession>A0A9W6LTW1</accession>
<feature type="transmembrane region" description="Helical" evidence="5">
    <location>
        <begin position="6"/>
        <end position="24"/>
    </location>
</feature>
<reference evidence="7" key="1">
    <citation type="journal article" date="2023" name="Int. J. Syst. Evol. Microbiol.">
        <title>Methylocystis iwaonis sp. nov., a type II methane-oxidizing bacterium from surface soil of a rice paddy field in Japan, and emended description of the genus Methylocystis (ex Whittenbury et al. 1970) Bowman et al. 1993.</title>
        <authorList>
            <person name="Kaise H."/>
            <person name="Sawadogo J.B."/>
            <person name="Alam M.S."/>
            <person name="Ueno C."/>
            <person name="Dianou D."/>
            <person name="Shinjo R."/>
            <person name="Asakawa S."/>
        </authorList>
    </citation>
    <scope>NUCLEOTIDE SEQUENCE</scope>
    <source>
        <strain evidence="7">LMG27198</strain>
    </source>
</reference>
<dbReference type="InterPro" id="IPR007016">
    <property type="entry name" value="O-antigen_ligase-rel_domated"/>
</dbReference>
<feature type="transmembrane region" description="Helical" evidence="5">
    <location>
        <begin position="87"/>
        <end position="107"/>
    </location>
</feature>
<feature type="transmembrane region" description="Helical" evidence="5">
    <location>
        <begin position="204"/>
        <end position="223"/>
    </location>
</feature>
<keyword evidence="4 5" id="KW-0472">Membrane</keyword>
<feature type="transmembrane region" description="Helical" evidence="5">
    <location>
        <begin position="288"/>
        <end position="311"/>
    </location>
</feature>
<organism evidence="7 8">
    <name type="scientific">Methylocystis echinoides</name>
    <dbReference type="NCBI Taxonomy" id="29468"/>
    <lineage>
        <taxon>Bacteria</taxon>
        <taxon>Pseudomonadati</taxon>
        <taxon>Pseudomonadota</taxon>
        <taxon>Alphaproteobacteria</taxon>
        <taxon>Hyphomicrobiales</taxon>
        <taxon>Methylocystaceae</taxon>
        <taxon>Methylocystis</taxon>
    </lineage>
</organism>
<evidence type="ECO:0000256" key="3">
    <source>
        <dbReference type="ARBA" id="ARBA00022989"/>
    </source>
</evidence>
<evidence type="ECO:0000259" key="6">
    <source>
        <dbReference type="Pfam" id="PF04932"/>
    </source>
</evidence>
<dbReference type="PANTHER" id="PTHR37422:SF23">
    <property type="entry name" value="TEICHURONIC ACID BIOSYNTHESIS PROTEIN TUAE"/>
    <property type="match status" value="1"/>
</dbReference>
<dbReference type="GO" id="GO:0016020">
    <property type="term" value="C:membrane"/>
    <property type="evidence" value="ECO:0007669"/>
    <property type="project" value="UniProtKB-SubCell"/>
</dbReference>
<evidence type="ECO:0000313" key="8">
    <source>
        <dbReference type="Proteomes" id="UP001144323"/>
    </source>
</evidence>
<dbReference type="Proteomes" id="UP001144323">
    <property type="component" value="Unassembled WGS sequence"/>
</dbReference>
<dbReference type="PANTHER" id="PTHR37422">
    <property type="entry name" value="TEICHURONIC ACID BIOSYNTHESIS PROTEIN TUAE"/>
    <property type="match status" value="1"/>
</dbReference>
<gene>
    <name evidence="7" type="ORF">LMG27198_39180</name>
</gene>
<feature type="transmembrane region" description="Helical" evidence="5">
    <location>
        <begin position="36"/>
        <end position="54"/>
    </location>
</feature>
<dbReference type="Pfam" id="PF04932">
    <property type="entry name" value="Wzy_C"/>
    <property type="match status" value="1"/>
</dbReference>
<feature type="domain" description="O-antigen ligase-related" evidence="6">
    <location>
        <begin position="167"/>
        <end position="304"/>
    </location>
</feature>
<keyword evidence="3 5" id="KW-1133">Transmembrane helix</keyword>
<feature type="transmembrane region" description="Helical" evidence="5">
    <location>
        <begin position="60"/>
        <end position="80"/>
    </location>
</feature>
<evidence type="ECO:0000256" key="2">
    <source>
        <dbReference type="ARBA" id="ARBA00022692"/>
    </source>
</evidence>
<evidence type="ECO:0000313" key="7">
    <source>
        <dbReference type="EMBL" id="GLI94926.1"/>
    </source>
</evidence>
<sequence length="390" mass="41796">MNPLHIPQLLALATLMVLCWQVFLARSIRTFWSRELSVFAVFFTLVTLGLPLAASRPTAITYWTATYSKIAIMTVAIAWLTRTPRDFALASRAFVFAGAAIAAVTLYNKANGIGLVEGTRVTIGRDIQSVLGDPNDLSLVLLFPLSFATSLFIRRTGWISALFGFLATLMIITAIIATQSRGGLLGLMTVFAIVGSRVIKSKAVLISIGVVAAIGLFAVAGISGRSSGGAGEEGIDESSMGRIYAWGAAWHMALKHPLNGVGVDNFVDSYFAYSEHWDGHNHAVHSTWFGVLGETGFPGILVFLFLIYTIARSAFDAVQRLDRPEAPASARAMSLALLAGIAGFCVSGTFLTQGFTWPVYVLLALTTAISRFAKSDGDLSQSATDIREAE</sequence>